<dbReference type="EMBL" id="CAJOBJ010034280">
    <property type="protein sequence ID" value="CAF4290955.1"/>
    <property type="molecule type" value="Genomic_DNA"/>
</dbReference>
<protein>
    <recommendedName>
        <fullName evidence="1">Pus10-like C-terminal domain-containing protein</fullName>
    </recommendedName>
</protein>
<reference evidence="2" key="1">
    <citation type="submission" date="2021-02" db="EMBL/GenBank/DDBJ databases">
        <authorList>
            <person name="Nowell W R."/>
        </authorList>
    </citation>
    <scope>NUCLEOTIDE SEQUENCE</scope>
</reference>
<dbReference type="AlphaFoldDB" id="A0A8S2THM4"/>
<sequence length="54" mass="6146">GHGDFARTKPNLTMILDRFVDILELDVLAVNIDFPPMLDNQNDENDSLCDINEK</sequence>
<proteinExistence type="predicted"/>
<dbReference type="Pfam" id="PF21238">
    <property type="entry name" value="Pus10_C"/>
    <property type="match status" value="1"/>
</dbReference>
<name>A0A8S2THM4_9BILA</name>
<comment type="caution">
    <text evidence="2">The sequence shown here is derived from an EMBL/GenBank/DDBJ whole genome shotgun (WGS) entry which is preliminary data.</text>
</comment>
<dbReference type="InterPro" id="IPR048741">
    <property type="entry name" value="Pus10-like_C"/>
</dbReference>
<accession>A0A8S2THM4</accession>
<evidence type="ECO:0000313" key="3">
    <source>
        <dbReference type="Proteomes" id="UP000681720"/>
    </source>
</evidence>
<evidence type="ECO:0000259" key="1">
    <source>
        <dbReference type="Pfam" id="PF21238"/>
    </source>
</evidence>
<dbReference type="Gene3D" id="3.30.70.3190">
    <property type="match status" value="1"/>
</dbReference>
<evidence type="ECO:0000313" key="2">
    <source>
        <dbReference type="EMBL" id="CAF4290955.1"/>
    </source>
</evidence>
<organism evidence="2 3">
    <name type="scientific">Rotaria magnacalcarata</name>
    <dbReference type="NCBI Taxonomy" id="392030"/>
    <lineage>
        <taxon>Eukaryota</taxon>
        <taxon>Metazoa</taxon>
        <taxon>Spiralia</taxon>
        <taxon>Gnathifera</taxon>
        <taxon>Rotifera</taxon>
        <taxon>Eurotatoria</taxon>
        <taxon>Bdelloidea</taxon>
        <taxon>Philodinida</taxon>
        <taxon>Philodinidae</taxon>
        <taxon>Rotaria</taxon>
    </lineage>
</organism>
<dbReference type="Proteomes" id="UP000681720">
    <property type="component" value="Unassembled WGS sequence"/>
</dbReference>
<feature type="non-terminal residue" evidence="2">
    <location>
        <position position="1"/>
    </location>
</feature>
<feature type="domain" description="Pus10-like C-terminal" evidence="1">
    <location>
        <begin position="2"/>
        <end position="30"/>
    </location>
</feature>
<gene>
    <name evidence="2" type="ORF">GIL414_LOCUS25404</name>
</gene>